<organism evidence="2 3">
    <name type="scientific">Oryza meyeriana var. granulata</name>
    <dbReference type="NCBI Taxonomy" id="110450"/>
    <lineage>
        <taxon>Eukaryota</taxon>
        <taxon>Viridiplantae</taxon>
        <taxon>Streptophyta</taxon>
        <taxon>Embryophyta</taxon>
        <taxon>Tracheophyta</taxon>
        <taxon>Spermatophyta</taxon>
        <taxon>Magnoliopsida</taxon>
        <taxon>Liliopsida</taxon>
        <taxon>Poales</taxon>
        <taxon>Poaceae</taxon>
        <taxon>BOP clade</taxon>
        <taxon>Oryzoideae</taxon>
        <taxon>Oryzeae</taxon>
        <taxon>Oryzinae</taxon>
        <taxon>Oryza</taxon>
        <taxon>Oryza meyeriana</taxon>
    </lineage>
</organism>
<gene>
    <name evidence="2" type="ORF">E2562_011129</name>
</gene>
<evidence type="ECO:0000256" key="1">
    <source>
        <dbReference type="SAM" id="MobiDB-lite"/>
    </source>
</evidence>
<feature type="compositionally biased region" description="Gly residues" evidence="1">
    <location>
        <begin position="69"/>
        <end position="78"/>
    </location>
</feature>
<feature type="region of interest" description="Disordered" evidence="1">
    <location>
        <begin position="41"/>
        <end position="78"/>
    </location>
</feature>
<accession>A0A6G1DGE3</accession>
<reference evidence="2 3" key="1">
    <citation type="submission" date="2019-11" db="EMBL/GenBank/DDBJ databases">
        <title>Whole genome sequence of Oryza granulata.</title>
        <authorList>
            <person name="Li W."/>
        </authorList>
    </citation>
    <scope>NUCLEOTIDE SEQUENCE [LARGE SCALE GENOMIC DNA]</scope>
    <source>
        <strain evidence="3">cv. Menghai</strain>
        <tissue evidence="2">Leaf</tissue>
    </source>
</reference>
<protein>
    <submittedName>
        <fullName evidence="2">Uncharacterized protein</fullName>
    </submittedName>
</protein>
<dbReference type="Proteomes" id="UP000479710">
    <property type="component" value="Unassembled WGS sequence"/>
</dbReference>
<proteinExistence type="predicted"/>
<sequence>MLTEGGRRPTDARKMAAVWATSVRPADATKKETFRRRRRDLLAARRPGAEGGGAWRRKQQRVRPALGAAGQGSTGGGR</sequence>
<evidence type="ECO:0000313" key="2">
    <source>
        <dbReference type="EMBL" id="KAF0911479.1"/>
    </source>
</evidence>
<comment type="caution">
    <text evidence="2">The sequence shown here is derived from an EMBL/GenBank/DDBJ whole genome shotgun (WGS) entry which is preliminary data.</text>
</comment>
<dbReference type="EMBL" id="SPHZ02000006">
    <property type="protein sequence ID" value="KAF0911479.1"/>
    <property type="molecule type" value="Genomic_DNA"/>
</dbReference>
<name>A0A6G1DGE3_9ORYZ</name>
<keyword evidence="3" id="KW-1185">Reference proteome</keyword>
<evidence type="ECO:0000313" key="3">
    <source>
        <dbReference type="Proteomes" id="UP000479710"/>
    </source>
</evidence>
<dbReference type="AlphaFoldDB" id="A0A6G1DGE3"/>